<evidence type="ECO:0000256" key="3">
    <source>
        <dbReference type="ARBA" id="ARBA00022795"/>
    </source>
</evidence>
<dbReference type="AlphaFoldDB" id="A0A7X2LS41"/>
<comment type="caution">
    <text evidence="9">The sequence shown here is derived from an EMBL/GenBank/DDBJ whole genome shotgun (WGS) entry which is preliminary data.</text>
</comment>
<evidence type="ECO:0000256" key="5">
    <source>
        <dbReference type="ARBA" id="ARBA00023015"/>
    </source>
</evidence>
<evidence type="ECO:0000256" key="6">
    <source>
        <dbReference type="ARBA" id="ARBA00023125"/>
    </source>
</evidence>
<evidence type="ECO:0000256" key="4">
    <source>
        <dbReference type="ARBA" id="ARBA00022833"/>
    </source>
</evidence>
<dbReference type="GO" id="GO:1902208">
    <property type="term" value="P:regulation of bacterial-type flagellum assembly"/>
    <property type="evidence" value="ECO:0007669"/>
    <property type="project" value="InterPro"/>
</dbReference>
<dbReference type="GO" id="GO:0046872">
    <property type="term" value="F:metal ion binding"/>
    <property type="evidence" value="ECO:0007669"/>
    <property type="project" value="UniProtKB-KW"/>
</dbReference>
<keyword evidence="10" id="KW-1185">Reference proteome</keyword>
<gene>
    <name evidence="9" type="ORF">GJ700_02365</name>
</gene>
<dbReference type="EMBL" id="WKJJ01000001">
    <property type="protein sequence ID" value="MRV70562.1"/>
    <property type="molecule type" value="Genomic_DNA"/>
</dbReference>
<keyword evidence="8" id="KW-0804">Transcription</keyword>
<dbReference type="GO" id="GO:0003677">
    <property type="term" value="F:DNA binding"/>
    <property type="evidence" value="ECO:0007669"/>
    <property type="project" value="UniProtKB-KW"/>
</dbReference>
<evidence type="ECO:0000313" key="9">
    <source>
        <dbReference type="EMBL" id="MRV70562.1"/>
    </source>
</evidence>
<keyword evidence="1" id="KW-0963">Cytoplasm</keyword>
<dbReference type="GO" id="GO:0044781">
    <property type="term" value="P:bacterial-type flagellum organization"/>
    <property type="evidence" value="ECO:0007669"/>
    <property type="project" value="UniProtKB-KW"/>
</dbReference>
<evidence type="ECO:0000256" key="8">
    <source>
        <dbReference type="ARBA" id="ARBA00023163"/>
    </source>
</evidence>
<organism evidence="9 10">
    <name type="scientific">Pseudoduganella rivuli</name>
    <dbReference type="NCBI Taxonomy" id="2666085"/>
    <lineage>
        <taxon>Bacteria</taxon>
        <taxon>Pseudomonadati</taxon>
        <taxon>Pseudomonadota</taxon>
        <taxon>Betaproteobacteria</taxon>
        <taxon>Burkholderiales</taxon>
        <taxon>Oxalobacteraceae</taxon>
        <taxon>Telluria group</taxon>
        <taxon>Pseudoduganella</taxon>
    </lineage>
</organism>
<keyword evidence="4" id="KW-0862">Zinc</keyword>
<dbReference type="SUPFAM" id="SSF160930">
    <property type="entry name" value="FlhC-like"/>
    <property type="match status" value="1"/>
</dbReference>
<keyword evidence="2" id="KW-0479">Metal-binding</keyword>
<evidence type="ECO:0000256" key="2">
    <source>
        <dbReference type="ARBA" id="ARBA00022723"/>
    </source>
</evidence>
<evidence type="ECO:0000313" key="10">
    <source>
        <dbReference type="Proteomes" id="UP000446768"/>
    </source>
</evidence>
<evidence type="ECO:0000256" key="7">
    <source>
        <dbReference type="ARBA" id="ARBA00023159"/>
    </source>
</evidence>
<evidence type="ECO:0000256" key="1">
    <source>
        <dbReference type="ARBA" id="ARBA00022490"/>
    </source>
</evidence>
<dbReference type="InterPro" id="IPR007944">
    <property type="entry name" value="FlhC"/>
</dbReference>
<accession>A0A7X2LS41</accession>
<keyword evidence="5" id="KW-0805">Transcription regulation</keyword>
<evidence type="ECO:0008006" key="11">
    <source>
        <dbReference type="Google" id="ProtNLM"/>
    </source>
</evidence>
<proteinExistence type="predicted"/>
<dbReference type="Proteomes" id="UP000446768">
    <property type="component" value="Unassembled WGS sequence"/>
</dbReference>
<dbReference type="Pfam" id="PF05280">
    <property type="entry name" value="FlhC"/>
    <property type="match status" value="1"/>
</dbReference>
<name>A0A7X2LS41_9BURK</name>
<dbReference type="GO" id="GO:0045893">
    <property type="term" value="P:positive regulation of DNA-templated transcription"/>
    <property type="evidence" value="ECO:0007669"/>
    <property type="project" value="InterPro"/>
</dbReference>
<reference evidence="9 10" key="1">
    <citation type="submission" date="2019-11" db="EMBL/GenBank/DDBJ databases">
        <title>Novel species isolated from a subtropical stream in China.</title>
        <authorList>
            <person name="Lu H."/>
        </authorList>
    </citation>
    <scope>NUCLEOTIDE SEQUENCE [LARGE SCALE GENOMIC DNA]</scope>
    <source>
        <strain evidence="9 10">FT92W</strain>
    </source>
</reference>
<keyword evidence="6" id="KW-0238">DNA-binding</keyword>
<keyword evidence="3" id="KW-1005">Bacterial flagellum biogenesis</keyword>
<keyword evidence="7" id="KW-0010">Activator</keyword>
<sequence>MAMSIGYVERHIRALILAKQCVEFGARVRTISFITGMSHADLNELFYAGEFRRRRGRAPDATDWLHRRANIIVRAEASVFASVFEKIFKAGFDPAETMVGAYRIYTGLCAQSPRISFDRAFDLACHLKGWWAHKQPSFALYPCPACNSLYVAALGDQTTGRIGCIFCNLVSRYEREKRLQNVFQVDGTPPD</sequence>
<protein>
    <recommendedName>
        <fullName evidence="11">Flagellar transcriptional regulator FlhC</fullName>
    </recommendedName>
</protein>